<dbReference type="Proteomes" id="UP001054945">
    <property type="component" value="Unassembled WGS sequence"/>
</dbReference>
<gene>
    <name evidence="1" type="ORF">CEXT_810891</name>
</gene>
<comment type="caution">
    <text evidence="1">The sequence shown here is derived from an EMBL/GenBank/DDBJ whole genome shotgun (WGS) entry which is preliminary data.</text>
</comment>
<dbReference type="AlphaFoldDB" id="A0AAV4MAB3"/>
<proteinExistence type="predicted"/>
<dbReference type="EMBL" id="BPLR01019543">
    <property type="protein sequence ID" value="GIX69062.1"/>
    <property type="molecule type" value="Genomic_DNA"/>
</dbReference>
<name>A0AAV4MAB3_CAEEX</name>
<protein>
    <submittedName>
        <fullName evidence="1">Uncharacterized protein</fullName>
    </submittedName>
</protein>
<organism evidence="1 2">
    <name type="scientific">Caerostris extrusa</name>
    <name type="common">Bark spider</name>
    <name type="synonym">Caerostris bankana</name>
    <dbReference type="NCBI Taxonomy" id="172846"/>
    <lineage>
        <taxon>Eukaryota</taxon>
        <taxon>Metazoa</taxon>
        <taxon>Ecdysozoa</taxon>
        <taxon>Arthropoda</taxon>
        <taxon>Chelicerata</taxon>
        <taxon>Arachnida</taxon>
        <taxon>Araneae</taxon>
        <taxon>Araneomorphae</taxon>
        <taxon>Entelegynae</taxon>
        <taxon>Araneoidea</taxon>
        <taxon>Araneidae</taxon>
        <taxon>Caerostris</taxon>
    </lineage>
</organism>
<keyword evidence="2" id="KW-1185">Reference proteome</keyword>
<reference evidence="1 2" key="1">
    <citation type="submission" date="2021-06" db="EMBL/GenBank/DDBJ databases">
        <title>Caerostris extrusa draft genome.</title>
        <authorList>
            <person name="Kono N."/>
            <person name="Arakawa K."/>
        </authorList>
    </citation>
    <scope>NUCLEOTIDE SEQUENCE [LARGE SCALE GENOMIC DNA]</scope>
</reference>
<sequence length="69" mass="8357">MKFARLIVITFRNRSDKNRPVKGWFWVPLQRSFDLLDEDRWLAQKCGIKRPLCYDEVERGSKDSRAEHF</sequence>
<evidence type="ECO:0000313" key="1">
    <source>
        <dbReference type="EMBL" id="GIX69062.1"/>
    </source>
</evidence>
<accession>A0AAV4MAB3</accession>
<evidence type="ECO:0000313" key="2">
    <source>
        <dbReference type="Proteomes" id="UP001054945"/>
    </source>
</evidence>